<organism evidence="8 9">
    <name type="scientific">Rubrobacter xylanophilus (strain DSM 9941 / JCM 11954 / NBRC 16129 / PRD-1)</name>
    <dbReference type="NCBI Taxonomy" id="266117"/>
    <lineage>
        <taxon>Bacteria</taxon>
        <taxon>Bacillati</taxon>
        <taxon>Actinomycetota</taxon>
        <taxon>Rubrobacteria</taxon>
        <taxon>Rubrobacterales</taxon>
        <taxon>Rubrobacteraceae</taxon>
        <taxon>Rubrobacter</taxon>
    </lineage>
</organism>
<comment type="subunit">
    <text evidence="1 6">Homodimer.</text>
</comment>
<evidence type="ECO:0000313" key="9">
    <source>
        <dbReference type="Proteomes" id="UP000006637"/>
    </source>
</evidence>
<evidence type="ECO:0000256" key="6">
    <source>
        <dbReference type="HAMAP-Rule" id="MF_02124"/>
    </source>
</evidence>
<dbReference type="STRING" id="266117.Rxyl_0314"/>
<evidence type="ECO:0000313" key="8">
    <source>
        <dbReference type="EMBL" id="ABG03290.1"/>
    </source>
</evidence>
<dbReference type="CAZy" id="GH13">
    <property type="family name" value="Glycoside Hydrolase Family 13"/>
</dbReference>
<dbReference type="GO" id="GO:0030979">
    <property type="term" value="P:alpha-glucan biosynthetic process"/>
    <property type="evidence" value="ECO:0007669"/>
    <property type="project" value="UniProtKB-UniRule"/>
</dbReference>
<dbReference type="HOGENOM" id="CLU_015798_0_0_11"/>
<dbReference type="KEGG" id="rxy:Rxyl_0314"/>
<dbReference type="CDD" id="cd11344">
    <property type="entry name" value="AmyAc_GlgE_like"/>
    <property type="match status" value="1"/>
</dbReference>
<feature type="active site" description="Nucleophile" evidence="6">
    <location>
        <position position="375"/>
    </location>
</feature>
<keyword evidence="9" id="KW-1185">Reference proteome</keyword>
<comment type="function">
    <text evidence="6">Maltosyltransferase that uses maltose 1-phosphate (M1P) as the sugar donor to elongate linear or branched alpha-(1-&gt;4)-glucans. Is involved in a branched alpha-glucan biosynthetic pathway from trehalose, together with TreS, Mak and GlgB.</text>
</comment>
<evidence type="ECO:0000259" key="7">
    <source>
        <dbReference type="SMART" id="SM00642"/>
    </source>
</evidence>
<keyword evidence="3 6" id="KW-0808">Transferase</keyword>
<dbReference type="AlphaFoldDB" id="Q1AZ88"/>
<dbReference type="Proteomes" id="UP000006637">
    <property type="component" value="Chromosome"/>
</dbReference>
<dbReference type="SUPFAM" id="SSF51445">
    <property type="entry name" value="(Trans)glycosidases"/>
    <property type="match status" value="1"/>
</dbReference>
<evidence type="ECO:0000256" key="5">
    <source>
        <dbReference type="ARBA" id="ARBA00048735"/>
    </source>
</evidence>
<gene>
    <name evidence="6" type="primary">glgE</name>
    <name evidence="8" type="ordered locus">Rxyl_0314</name>
</gene>
<dbReference type="RefSeq" id="WP_011563308.1">
    <property type="nucleotide sequence ID" value="NC_008148.1"/>
</dbReference>
<dbReference type="SUPFAM" id="SSF51011">
    <property type="entry name" value="Glycosyl hydrolase domain"/>
    <property type="match status" value="1"/>
</dbReference>
<dbReference type="GO" id="GO:0016758">
    <property type="term" value="F:hexosyltransferase activity"/>
    <property type="evidence" value="ECO:0007669"/>
    <property type="project" value="UniProtKB-UniRule"/>
</dbReference>
<feature type="binding site" evidence="6">
    <location>
        <position position="376"/>
    </location>
    <ligand>
        <name>alpha-maltose 1-phosphate</name>
        <dbReference type="ChEBI" id="CHEBI:63576"/>
    </ligand>
</feature>
<name>Q1AZ88_RUBXD</name>
<dbReference type="Gene3D" id="2.60.40.1180">
    <property type="entry name" value="Golgi alpha-mannosidase II"/>
    <property type="match status" value="1"/>
</dbReference>
<dbReference type="InterPro" id="IPR013783">
    <property type="entry name" value="Ig-like_fold"/>
</dbReference>
<dbReference type="InterPro" id="IPR026585">
    <property type="entry name" value="GlgE"/>
</dbReference>
<feature type="binding site" evidence="6">
    <location>
        <position position="339"/>
    </location>
    <ligand>
        <name>alpha-maltose 1-phosphate</name>
        <dbReference type="ChEBI" id="CHEBI:63576"/>
    </ligand>
</feature>
<feature type="binding site" evidence="6">
    <location>
        <position position="304"/>
    </location>
    <ligand>
        <name>alpha-maltose 1-phosphate</name>
        <dbReference type="ChEBI" id="CHEBI:63576"/>
    </ligand>
</feature>
<dbReference type="HAMAP" id="MF_02124">
    <property type="entry name" value="GlgE"/>
    <property type="match status" value="1"/>
</dbReference>
<dbReference type="GO" id="GO:0004553">
    <property type="term" value="F:hydrolase activity, hydrolyzing O-glycosyl compounds"/>
    <property type="evidence" value="ECO:0007669"/>
    <property type="project" value="InterPro"/>
</dbReference>
<evidence type="ECO:0000256" key="2">
    <source>
        <dbReference type="ARBA" id="ARBA00022676"/>
    </source>
</evidence>
<dbReference type="EC" id="2.4.99.16" evidence="6"/>
<dbReference type="Gene3D" id="3.20.20.80">
    <property type="entry name" value="Glycosidases"/>
    <property type="match status" value="1"/>
</dbReference>
<feature type="domain" description="Glycosyl hydrolase family 13 catalytic" evidence="7">
    <location>
        <begin position="192"/>
        <end position="543"/>
    </location>
</feature>
<keyword evidence="4 6" id="KW-0119">Carbohydrate metabolism</keyword>
<reference evidence="8 9" key="1">
    <citation type="submission" date="2006-06" db="EMBL/GenBank/DDBJ databases">
        <title>Complete sequence of Rubrobacter xylanophilus DSM 9941.</title>
        <authorList>
            <consortium name="US DOE Joint Genome Institute"/>
            <person name="Copeland A."/>
            <person name="Lucas S."/>
            <person name="Lapidus A."/>
            <person name="Barry K."/>
            <person name="Detter J.C."/>
            <person name="Glavina del Rio T."/>
            <person name="Hammon N."/>
            <person name="Israni S."/>
            <person name="Dalin E."/>
            <person name="Tice H."/>
            <person name="Pitluck S."/>
            <person name="Munk A.C."/>
            <person name="Brettin T."/>
            <person name="Bruce D."/>
            <person name="Han C."/>
            <person name="Tapia R."/>
            <person name="Gilna P."/>
            <person name="Schmutz J."/>
            <person name="Larimer F."/>
            <person name="Land M."/>
            <person name="Hauser L."/>
            <person name="Kyrpides N."/>
            <person name="Lykidis A."/>
            <person name="da Costa M.S."/>
            <person name="Rainey F.A."/>
            <person name="Empadinhas N."/>
            <person name="Jolivet E."/>
            <person name="Battista J.R."/>
            <person name="Richardson P."/>
        </authorList>
    </citation>
    <scope>NUCLEOTIDE SEQUENCE [LARGE SCALE GENOMIC DNA]</scope>
    <source>
        <strain evidence="9">DSM 9941 / NBRC 16129 / PRD-1</strain>
    </source>
</reference>
<dbReference type="Pfam" id="PF21702">
    <property type="entry name" value="GLGE_C"/>
    <property type="match status" value="1"/>
</dbReference>
<comment type="similarity">
    <text evidence="6">Belongs to the glycosyl hydrolase 13 family. GlgE subfamily.</text>
</comment>
<keyword evidence="2 6" id="KW-0328">Glycosyltransferase</keyword>
<feature type="site" description="Transition state stabilizer" evidence="6">
    <location>
        <position position="462"/>
    </location>
</feature>
<comment type="catalytic activity">
    <reaction evidence="5 6">
        <text>alpha-maltose 1-phosphate + [(1-&gt;4)-alpha-D-glucosyl](n) = [(1-&gt;4)-alpha-D-glucosyl](n+2) + phosphate</text>
        <dbReference type="Rhea" id="RHEA:42692"/>
        <dbReference type="Rhea" id="RHEA-COMP:9584"/>
        <dbReference type="Rhea" id="RHEA-COMP:10183"/>
        <dbReference type="ChEBI" id="CHEBI:15444"/>
        <dbReference type="ChEBI" id="CHEBI:43474"/>
        <dbReference type="ChEBI" id="CHEBI:63576"/>
        <dbReference type="EC" id="2.4.99.16"/>
    </reaction>
</comment>
<dbReference type="Pfam" id="PF11896">
    <property type="entry name" value="GlgE_dom_N_S"/>
    <property type="match status" value="1"/>
</dbReference>
<protein>
    <recommendedName>
        <fullName evidence="6">Alpha-1,4-glucan:maltose-1-phosphate maltosyltransferase</fullName>
        <shortName evidence="6">GMPMT</shortName>
        <ecNumber evidence="6">2.4.99.16</ecNumber>
    </recommendedName>
    <alternativeName>
        <fullName evidence="6">(1-&gt;4)-alpha-D-glucan:maltose-1-phosphate alpha-D-maltosyltransferase</fullName>
    </alternativeName>
</protein>
<dbReference type="SMART" id="SM00642">
    <property type="entry name" value="Aamy"/>
    <property type="match status" value="1"/>
</dbReference>
<dbReference type="PANTHER" id="PTHR47786:SF2">
    <property type="entry name" value="GLYCOSYL HYDROLASE FAMILY 13 CATALYTIC DOMAIN-CONTAINING PROTEIN"/>
    <property type="match status" value="1"/>
</dbReference>
<dbReference type="InterPro" id="IPR013780">
    <property type="entry name" value="Glyco_hydro_b"/>
</dbReference>
<dbReference type="PANTHER" id="PTHR47786">
    <property type="entry name" value="ALPHA-1,4-GLUCAN:MALTOSE-1-PHOSPHATE MALTOSYLTRANSFERASE"/>
    <property type="match status" value="1"/>
</dbReference>
<dbReference type="eggNOG" id="COG0366">
    <property type="taxonomic scope" value="Bacteria"/>
</dbReference>
<feature type="binding site" evidence="6">
    <location>
        <position position="244"/>
    </location>
    <ligand>
        <name>alpha-maltose 1-phosphate</name>
        <dbReference type="ChEBI" id="CHEBI:63576"/>
    </ligand>
</feature>
<accession>Q1AZ88</accession>
<comment type="caution">
    <text evidence="6">Lacks conserved residue(s) required for the propagation of feature annotation.</text>
</comment>
<dbReference type="InterPro" id="IPR006047">
    <property type="entry name" value="GH13_cat_dom"/>
</dbReference>
<feature type="active site" description="Proton donor" evidence="6">
    <location>
        <position position="404"/>
    </location>
</feature>
<evidence type="ECO:0000256" key="3">
    <source>
        <dbReference type="ARBA" id="ARBA00022679"/>
    </source>
</evidence>
<dbReference type="Gene3D" id="2.60.40.10">
    <property type="entry name" value="Immunoglobulins"/>
    <property type="match status" value="1"/>
</dbReference>
<sequence>MPRPRPPIIIEDVYPELDCGRYPIKREVGDRLEVWADIFKDGHDAVSAVVRYRERGARRWSEVPMRHHENDRWTASFPLTRNTRYQYTIEAWPDEFETWRSEVGKKLEAGQRVEVELLEGREILERAYSRSKDGRLRQTLDAFDAAGYEGRLALLRSEEVRGLMREHPDRSLATAYGKTLEVVVDRVRARYGAWYEMFPRSQGSVPGRSATFREAEGRLDELSWMGFDVVYLTPIHPIGKTNRKGRNNALVAGPGDPGSPYAIGSEEGGHKAVHPELGTLEDFRRFVAAARERGMEVALDLALQCSPDHPYLREHPGWFRRRPDGTIKYAENPPKKYEDIVNVDFYCEEWEALWREWLEVILFWVGQGVRIFRVDNPHTKPFPFWEWVIGEVQREHPDVIFLSEAFTRPKVMRALAKLGFTQSYTYFTWRNTKQELTEYLTELTMDWPKEYMRPNFFANTHDILPHILQFGGRPAFMMRLVLAATLSPSYGIYSGYELCENTPRGERGTTVYYQDSEVYEYKVWDWDRPGNIKGYIRRVNEIRRENPALQELTNLSFLPAPDDNIIFYGKRSGENAVFVAVNLDPHNPHDTHVQFPLWELGIGEEEPYVVEELITRREIPARGSWFWVRLDPHQNPAEIFRLRRAG</sequence>
<dbReference type="InterPro" id="IPR021828">
    <property type="entry name" value="GlgE_dom_N/S"/>
</dbReference>
<dbReference type="EMBL" id="CP000386">
    <property type="protein sequence ID" value="ABG03290.1"/>
    <property type="molecule type" value="Genomic_DNA"/>
</dbReference>
<proteinExistence type="inferred from homology"/>
<dbReference type="PhylomeDB" id="Q1AZ88"/>
<dbReference type="Gene3D" id="1.20.58.80">
    <property type="entry name" value="Phosphotransferase system, lactose/cellobiose-type IIA subunit"/>
    <property type="match status" value="1"/>
</dbReference>
<evidence type="ECO:0000256" key="4">
    <source>
        <dbReference type="ARBA" id="ARBA00023277"/>
    </source>
</evidence>
<dbReference type="InterPro" id="IPR049171">
    <property type="entry name" value="GLGE_C"/>
</dbReference>
<dbReference type="InterPro" id="IPR017853">
    <property type="entry name" value="GH"/>
</dbReference>
<evidence type="ECO:0000256" key="1">
    <source>
        <dbReference type="ARBA" id="ARBA00011738"/>
    </source>
</evidence>